<protein>
    <submittedName>
        <fullName evidence="1">Uncharacterized protein</fullName>
    </submittedName>
</protein>
<dbReference type="RefSeq" id="WP_073157612.1">
    <property type="nucleotide sequence ID" value="NZ_FQVL01000016.1"/>
</dbReference>
<evidence type="ECO:0000313" key="2">
    <source>
        <dbReference type="Proteomes" id="UP000184476"/>
    </source>
</evidence>
<sequence>MDFQVIAHSFEIGRAKIQKSLRGDLIYSRKKYPEMKIKILEQLQGKVENRSLREPRFLPFEITNLFYNTPNDDGCSNKPIIQLTSNTRWS</sequence>
<dbReference type="EMBL" id="FQVL01000016">
    <property type="protein sequence ID" value="SHF34052.1"/>
    <property type="molecule type" value="Genomic_DNA"/>
</dbReference>
<organism evidence="1 2">
    <name type="scientific">Seinonella peptonophila</name>
    <dbReference type="NCBI Taxonomy" id="112248"/>
    <lineage>
        <taxon>Bacteria</taxon>
        <taxon>Bacillati</taxon>
        <taxon>Bacillota</taxon>
        <taxon>Bacilli</taxon>
        <taxon>Bacillales</taxon>
        <taxon>Thermoactinomycetaceae</taxon>
        <taxon>Seinonella</taxon>
    </lineage>
</organism>
<name>A0A1M5AVV2_9BACL</name>
<dbReference type="STRING" id="112248.SAMN05444392_11618"/>
<keyword evidence="2" id="KW-1185">Reference proteome</keyword>
<reference evidence="1" key="1">
    <citation type="submission" date="2016-11" db="EMBL/GenBank/DDBJ databases">
        <authorList>
            <person name="Jaros S."/>
            <person name="Januszkiewicz K."/>
            <person name="Wedrychowicz H."/>
        </authorList>
    </citation>
    <scope>NUCLEOTIDE SEQUENCE [LARGE SCALE GENOMIC DNA]</scope>
    <source>
        <strain evidence="1">DSM 44666</strain>
    </source>
</reference>
<accession>A0A1M5AVV2</accession>
<evidence type="ECO:0000313" key="1">
    <source>
        <dbReference type="EMBL" id="SHF34052.1"/>
    </source>
</evidence>
<proteinExistence type="predicted"/>
<gene>
    <name evidence="1" type="ORF">SAMN05444392_11618</name>
</gene>
<dbReference type="AlphaFoldDB" id="A0A1M5AVV2"/>
<dbReference type="Proteomes" id="UP000184476">
    <property type="component" value="Unassembled WGS sequence"/>
</dbReference>